<name>K3UCX8_FUSPC</name>
<sequence>MAGRLKDAIKKRASRLLHRNKDEAKDTPEGADSHSSNNRSSLNSSSRKSHPGHRKSLSLLSRSSKTEPKNCHVLHQTQAPESTNGYQAHPAVQPLDADLEPKTPRLERQRPGIKSDDSDDQSTDGNAQGNDYFEGSSSQAAHHYQPKQEKANRTTDQSTRPANSPDAAELERRLSRLAVSQQDTELPEIDIAPLTPFEYVEEAGPVQAKPSRLAIGQDGPEKASTHIKPLSQESDVNLHSNTSQEASIKHNLEAIYPRDAEFDRINKEVQAGTDGEANFHLQDSLDFDRTIHNQEPVVQEVVKPHIHTIYEPKRTLSIHHHEHRTMIQPIKDITILPDQHWLQDDTTGDLYRIPAELGKQLM</sequence>
<feature type="compositionally biased region" description="Polar residues" evidence="1">
    <location>
        <begin position="123"/>
        <end position="140"/>
    </location>
</feature>
<reference evidence="2 3" key="1">
    <citation type="journal article" date="2012" name="PLoS Pathog.">
        <title>Comparative pathogenomics reveals horizontally acquired novel virulence genes in fungi infecting cereal hosts.</title>
        <authorList>
            <person name="Gardiner D.M."/>
            <person name="McDonald M.C."/>
            <person name="Covarelli L."/>
            <person name="Solomon P.S."/>
            <person name="Rusu A.G."/>
            <person name="Marshall M."/>
            <person name="Kazan K."/>
            <person name="Chakraborty S."/>
            <person name="McDonald B.A."/>
            <person name="Manners J.M."/>
        </authorList>
    </citation>
    <scope>NUCLEOTIDE SEQUENCE [LARGE SCALE GENOMIC DNA]</scope>
    <source>
        <strain evidence="2 3">CS3096</strain>
    </source>
</reference>
<keyword evidence="3" id="KW-1185">Reference proteome</keyword>
<gene>
    <name evidence="2" type="ORF">FPSE_10500</name>
</gene>
<dbReference type="OrthoDB" id="5106716at2759"/>
<feature type="compositionally biased region" description="Basic and acidic residues" evidence="1">
    <location>
        <begin position="99"/>
        <end position="116"/>
    </location>
</feature>
<dbReference type="RefSeq" id="XP_009261892.1">
    <property type="nucleotide sequence ID" value="XM_009263617.1"/>
</dbReference>
<feature type="region of interest" description="Disordered" evidence="1">
    <location>
        <begin position="1"/>
        <end position="170"/>
    </location>
</feature>
<proteinExistence type="predicted"/>
<evidence type="ECO:0000256" key="1">
    <source>
        <dbReference type="SAM" id="MobiDB-lite"/>
    </source>
</evidence>
<dbReference type="GeneID" id="20369117"/>
<dbReference type="AlphaFoldDB" id="K3UCX8"/>
<feature type="region of interest" description="Disordered" evidence="1">
    <location>
        <begin position="212"/>
        <end position="245"/>
    </location>
</feature>
<evidence type="ECO:0000313" key="2">
    <source>
        <dbReference type="EMBL" id="EKJ69336.1"/>
    </source>
</evidence>
<protein>
    <submittedName>
        <fullName evidence="2">Uncharacterized protein</fullName>
    </submittedName>
</protein>
<comment type="caution">
    <text evidence="2">The sequence shown here is derived from an EMBL/GenBank/DDBJ whole genome shotgun (WGS) entry which is preliminary data.</text>
</comment>
<accession>K3UCX8</accession>
<feature type="compositionally biased region" description="Polar residues" evidence="1">
    <location>
        <begin position="75"/>
        <end position="86"/>
    </location>
</feature>
<dbReference type="Proteomes" id="UP000007978">
    <property type="component" value="Chromosome 4"/>
</dbReference>
<dbReference type="eggNOG" id="ENOG502T5Y5">
    <property type="taxonomic scope" value="Eukaryota"/>
</dbReference>
<feature type="compositionally biased region" description="Basic and acidic residues" evidence="1">
    <location>
        <begin position="19"/>
        <end position="32"/>
    </location>
</feature>
<evidence type="ECO:0000313" key="3">
    <source>
        <dbReference type="Proteomes" id="UP000007978"/>
    </source>
</evidence>
<organism evidence="2 3">
    <name type="scientific">Fusarium pseudograminearum (strain CS3096)</name>
    <name type="common">Wheat and barley crown-rot fungus</name>
    <dbReference type="NCBI Taxonomy" id="1028729"/>
    <lineage>
        <taxon>Eukaryota</taxon>
        <taxon>Fungi</taxon>
        <taxon>Dikarya</taxon>
        <taxon>Ascomycota</taxon>
        <taxon>Pezizomycotina</taxon>
        <taxon>Sordariomycetes</taxon>
        <taxon>Hypocreomycetidae</taxon>
        <taxon>Hypocreales</taxon>
        <taxon>Nectriaceae</taxon>
        <taxon>Fusarium</taxon>
    </lineage>
</organism>
<feature type="compositionally biased region" description="Low complexity" evidence="1">
    <location>
        <begin position="33"/>
        <end position="46"/>
    </location>
</feature>
<feature type="compositionally biased region" description="Basic and acidic residues" evidence="1">
    <location>
        <begin position="1"/>
        <end position="10"/>
    </location>
</feature>
<feature type="compositionally biased region" description="Basic residues" evidence="1">
    <location>
        <begin position="47"/>
        <end position="56"/>
    </location>
</feature>
<dbReference type="EMBL" id="AFNW01000346">
    <property type="protein sequence ID" value="EKJ69336.1"/>
    <property type="molecule type" value="Genomic_DNA"/>
</dbReference>
<feature type="compositionally biased region" description="Polar residues" evidence="1">
    <location>
        <begin position="231"/>
        <end position="245"/>
    </location>
</feature>
<dbReference type="KEGG" id="fpu:FPSE_10500"/>
<dbReference type="HOGENOM" id="CLU_081351_0_0_1"/>